<evidence type="ECO:0000256" key="2">
    <source>
        <dbReference type="ARBA" id="ARBA00022741"/>
    </source>
</evidence>
<dbReference type="PANTHER" id="PTHR24220">
    <property type="entry name" value="IMPORT ATP-BINDING PROTEIN"/>
    <property type="match status" value="1"/>
</dbReference>
<dbReference type="Gene3D" id="3.40.50.300">
    <property type="entry name" value="P-loop containing nucleotide triphosphate hydrolases"/>
    <property type="match status" value="1"/>
</dbReference>
<name>A0ABS1DIW8_9PROT</name>
<evidence type="ECO:0000256" key="1">
    <source>
        <dbReference type="ARBA" id="ARBA00022448"/>
    </source>
</evidence>
<feature type="domain" description="ABC transporter" evidence="5">
    <location>
        <begin position="2"/>
        <end position="239"/>
    </location>
</feature>
<dbReference type="PROSITE" id="PS50893">
    <property type="entry name" value="ABC_TRANSPORTER_2"/>
    <property type="match status" value="1"/>
</dbReference>
<dbReference type="InterPro" id="IPR003439">
    <property type="entry name" value="ABC_transporter-like_ATP-bd"/>
</dbReference>
<feature type="compositionally biased region" description="Low complexity" evidence="4">
    <location>
        <begin position="223"/>
        <end position="240"/>
    </location>
</feature>
<proteinExistence type="predicted"/>
<dbReference type="SUPFAM" id="SSF52540">
    <property type="entry name" value="P-loop containing nucleoside triphosphate hydrolases"/>
    <property type="match status" value="1"/>
</dbReference>
<comment type="caution">
    <text evidence="6">The sequence shown here is derived from an EMBL/GenBank/DDBJ whole genome shotgun (WGS) entry which is preliminary data.</text>
</comment>
<reference evidence="6 7" key="1">
    <citation type="journal article" date="2020" name="Microorganisms">
        <title>Osmotic Adaptation and Compatible Solute Biosynthesis of Phototrophic Bacteria as Revealed from Genome Analyses.</title>
        <authorList>
            <person name="Imhoff J.F."/>
            <person name="Rahn T."/>
            <person name="Kunzel S."/>
            <person name="Keller A."/>
            <person name="Neulinger S.C."/>
        </authorList>
    </citation>
    <scope>NUCLEOTIDE SEQUENCE [LARGE SCALE GENOMIC DNA]</scope>
    <source>
        <strain evidence="6 7">DSM 9895</strain>
    </source>
</reference>
<dbReference type="EMBL" id="NRRL01000095">
    <property type="protein sequence ID" value="MBK1670450.1"/>
    <property type="molecule type" value="Genomic_DNA"/>
</dbReference>
<organism evidence="6 7">
    <name type="scientific">Rhodovibrio sodomensis</name>
    <dbReference type="NCBI Taxonomy" id="1088"/>
    <lineage>
        <taxon>Bacteria</taxon>
        <taxon>Pseudomonadati</taxon>
        <taxon>Pseudomonadota</taxon>
        <taxon>Alphaproteobacteria</taxon>
        <taxon>Rhodospirillales</taxon>
        <taxon>Rhodovibrionaceae</taxon>
        <taxon>Rhodovibrio</taxon>
    </lineage>
</organism>
<gene>
    <name evidence="6" type="ORF">CKO28_20710</name>
</gene>
<dbReference type="CDD" id="cd03255">
    <property type="entry name" value="ABC_MJ0796_LolCDE_FtsE"/>
    <property type="match status" value="1"/>
</dbReference>
<dbReference type="InterPro" id="IPR003593">
    <property type="entry name" value="AAA+_ATPase"/>
</dbReference>
<sequence length="256" mass="27109">MIRLDRLELTLPSQAGDVHILRGLDLAIDGGETVSVVGPSGSGKSSMMMVVGGLERPTGGAVTVAGHDLGPMREDALARFRRENVGIVFQDFHLVPTMTALENVAIPLEFAGRRDAFDRAAESLDKVGLGHRLSHYPGQLSGGEQQRTALARAFATGPKILLADEPTGNLDGETGRQVIDLLFDLCRTDGSTLMLITHDPELAARCDRRVQLIDGHITDDGRAPAATHKAATHKAAPQQASTQQANPGTSAARKAG</sequence>
<protein>
    <submittedName>
        <fullName evidence="6">ABC transporter</fullName>
    </submittedName>
</protein>
<keyword evidence="7" id="KW-1185">Reference proteome</keyword>
<dbReference type="SMART" id="SM00382">
    <property type="entry name" value="AAA"/>
    <property type="match status" value="1"/>
</dbReference>
<evidence type="ECO:0000259" key="5">
    <source>
        <dbReference type="PROSITE" id="PS50893"/>
    </source>
</evidence>
<dbReference type="Pfam" id="PF00005">
    <property type="entry name" value="ABC_tran"/>
    <property type="match status" value="1"/>
</dbReference>
<keyword evidence="2" id="KW-0547">Nucleotide-binding</keyword>
<keyword evidence="3" id="KW-0067">ATP-binding</keyword>
<dbReference type="Proteomes" id="UP001296873">
    <property type="component" value="Unassembled WGS sequence"/>
</dbReference>
<evidence type="ECO:0000256" key="3">
    <source>
        <dbReference type="ARBA" id="ARBA00022840"/>
    </source>
</evidence>
<evidence type="ECO:0000313" key="7">
    <source>
        <dbReference type="Proteomes" id="UP001296873"/>
    </source>
</evidence>
<accession>A0ABS1DIW8</accession>
<dbReference type="InterPro" id="IPR015854">
    <property type="entry name" value="ABC_transpr_LolD-like"/>
</dbReference>
<evidence type="ECO:0000313" key="6">
    <source>
        <dbReference type="EMBL" id="MBK1670450.1"/>
    </source>
</evidence>
<feature type="region of interest" description="Disordered" evidence="4">
    <location>
        <begin position="219"/>
        <end position="256"/>
    </location>
</feature>
<dbReference type="InterPro" id="IPR017911">
    <property type="entry name" value="MacB-like_ATP-bd"/>
</dbReference>
<evidence type="ECO:0000256" key="4">
    <source>
        <dbReference type="SAM" id="MobiDB-lite"/>
    </source>
</evidence>
<dbReference type="PANTHER" id="PTHR24220:SF659">
    <property type="entry name" value="TRANSPORTER, PUTATIVE-RELATED"/>
    <property type="match status" value="1"/>
</dbReference>
<dbReference type="InterPro" id="IPR027417">
    <property type="entry name" value="P-loop_NTPase"/>
</dbReference>
<keyword evidence="1" id="KW-0813">Transport</keyword>